<organism evidence="1 2">
    <name type="scientific">Nitrospirillum viridazoti CBAmc</name>
    <dbReference type="NCBI Taxonomy" id="1441467"/>
    <lineage>
        <taxon>Bacteria</taxon>
        <taxon>Pseudomonadati</taxon>
        <taxon>Pseudomonadota</taxon>
        <taxon>Alphaproteobacteria</taxon>
        <taxon>Rhodospirillales</taxon>
        <taxon>Azospirillaceae</taxon>
        <taxon>Nitrospirillum</taxon>
        <taxon>Nitrospirillum viridazoti</taxon>
    </lineage>
</organism>
<evidence type="ECO:0000313" key="2">
    <source>
        <dbReference type="Proteomes" id="UP000197153"/>
    </source>
</evidence>
<keyword evidence="2" id="KW-1185">Reference proteome</keyword>
<name>A0A248JPE4_9PROT</name>
<proteinExistence type="predicted"/>
<dbReference type="RefSeq" id="WP_088871458.1">
    <property type="nucleotide sequence ID" value="NZ_CP022110.1"/>
</dbReference>
<protein>
    <recommendedName>
        <fullName evidence="3">Flagellar basal body-associated protein FliL</fullName>
    </recommendedName>
</protein>
<dbReference type="Proteomes" id="UP000197153">
    <property type="component" value="Chromosome 1"/>
</dbReference>
<sequence>MKKILFLVVALLALIGAGVGGYIFLVHKDGQPKVEEEKKKPVGPPQFVDIGPFVLPVMGDKQIEQNLLLQVQIQVASDEAKDKVKERRYILQNAYIETLYGKLGQQQIKAGQVIDVVAVRRWLIEATPKVMGEGVVDDVLIQAVNQHPAY</sequence>
<dbReference type="KEGG" id="nao:Y958_07195"/>
<evidence type="ECO:0000313" key="1">
    <source>
        <dbReference type="EMBL" id="ASG20613.1"/>
    </source>
</evidence>
<dbReference type="AlphaFoldDB" id="A0A248JPE4"/>
<evidence type="ECO:0008006" key="3">
    <source>
        <dbReference type="Google" id="ProtNLM"/>
    </source>
</evidence>
<dbReference type="EMBL" id="CP022110">
    <property type="protein sequence ID" value="ASG20613.1"/>
    <property type="molecule type" value="Genomic_DNA"/>
</dbReference>
<gene>
    <name evidence="1" type="ORF">Y958_07195</name>
</gene>
<accession>A0A248JPE4</accession>
<reference evidence="1 2" key="1">
    <citation type="submission" date="2017-06" db="EMBL/GenBank/DDBJ databases">
        <title>Complete genome sequence of Nitrospirillum amazonense strain CBAmC, an endophytic nitrogen-fixing and plant growth-promoting bacterium, isolated from sugarcane.</title>
        <authorList>
            <person name="Schwab S."/>
            <person name="dos Santos Teixeira K.R."/>
            <person name="Simoes Araujo J.L."/>
            <person name="Soares Vidal M."/>
            <person name="Borges de Freitas H.R."/>
            <person name="Rivello Crivelaro A.L."/>
            <person name="Bueno de Camargo Nunes A."/>
            <person name="dos Santos C.M."/>
            <person name="Palmeira da Silva Rosa D."/>
            <person name="da Silva Padilha D."/>
            <person name="da Silva E."/>
            <person name="Araujo Terra L."/>
            <person name="Soares Mendes V."/>
            <person name="Farinelli L."/>
            <person name="Magalhaes Cruz L."/>
            <person name="Baldani J.I."/>
        </authorList>
    </citation>
    <scope>NUCLEOTIDE SEQUENCE [LARGE SCALE GENOMIC DNA]</scope>
    <source>
        <strain evidence="1 2">CBAmC</strain>
    </source>
</reference>